<comment type="similarity">
    <text evidence="6">Belongs to the DESIGUAL family.</text>
</comment>
<feature type="compositionally biased region" description="Polar residues" evidence="7">
    <location>
        <begin position="191"/>
        <end position="202"/>
    </location>
</feature>
<reference evidence="10" key="2">
    <citation type="journal article" date="2018" name="Plant J.">
        <title>The Sorghum bicolor reference genome: improved assembly, gene annotations, a transcriptome atlas, and signatures of genome organization.</title>
        <authorList>
            <person name="McCormick R.F."/>
            <person name="Truong S.K."/>
            <person name="Sreedasyam A."/>
            <person name="Jenkins J."/>
            <person name="Shu S."/>
            <person name="Sims D."/>
            <person name="Kennedy M."/>
            <person name="Amirebrahimi M."/>
            <person name="Weers B.D."/>
            <person name="McKinley B."/>
            <person name="Mattison A."/>
            <person name="Morishige D.T."/>
            <person name="Grimwood J."/>
            <person name="Schmutz J."/>
            <person name="Mullet J.E."/>
        </authorList>
    </citation>
    <scope>NUCLEOTIDE SEQUENCE [LARGE SCALE GENOMIC DNA]</scope>
    <source>
        <strain evidence="10">cv. BTx623</strain>
    </source>
</reference>
<evidence type="ECO:0000256" key="4">
    <source>
        <dbReference type="ARBA" id="ARBA00022989"/>
    </source>
</evidence>
<evidence type="ECO:0000256" key="2">
    <source>
        <dbReference type="ARBA" id="ARBA00022692"/>
    </source>
</evidence>
<feature type="compositionally biased region" description="Low complexity" evidence="7">
    <location>
        <begin position="233"/>
        <end position="255"/>
    </location>
</feature>
<dbReference type="AlphaFoldDB" id="A0A1Z5R2U2"/>
<keyword evidence="2 8" id="KW-0812">Transmembrane</keyword>
<reference evidence="9 10" key="1">
    <citation type="journal article" date="2009" name="Nature">
        <title>The Sorghum bicolor genome and the diversification of grasses.</title>
        <authorList>
            <person name="Paterson A.H."/>
            <person name="Bowers J.E."/>
            <person name="Bruggmann R."/>
            <person name="Dubchak I."/>
            <person name="Grimwood J."/>
            <person name="Gundlach H."/>
            <person name="Haberer G."/>
            <person name="Hellsten U."/>
            <person name="Mitros T."/>
            <person name="Poliakov A."/>
            <person name="Schmutz J."/>
            <person name="Spannagl M."/>
            <person name="Tang H."/>
            <person name="Wang X."/>
            <person name="Wicker T."/>
            <person name="Bharti A.K."/>
            <person name="Chapman J."/>
            <person name="Feltus F.A."/>
            <person name="Gowik U."/>
            <person name="Grigoriev I.V."/>
            <person name="Lyons E."/>
            <person name="Maher C.A."/>
            <person name="Martis M."/>
            <person name="Narechania A."/>
            <person name="Otillar R.P."/>
            <person name="Penning B.W."/>
            <person name="Salamov A.A."/>
            <person name="Wang Y."/>
            <person name="Zhang L."/>
            <person name="Carpita N.C."/>
            <person name="Freeling M."/>
            <person name="Gingle A.R."/>
            <person name="Hash C.T."/>
            <person name="Keller B."/>
            <person name="Klein P."/>
            <person name="Kresovich S."/>
            <person name="McCann M.C."/>
            <person name="Ming R."/>
            <person name="Peterson D.G."/>
            <person name="Mehboob-ur-Rahman"/>
            <person name="Ware D."/>
            <person name="Westhoff P."/>
            <person name="Mayer K.F."/>
            <person name="Messing J."/>
            <person name="Rokhsar D.S."/>
        </authorList>
    </citation>
    <scope>NUCLEOTIDE SEQUENCE [LARGE SCALE GENOMIC DNA]</scope>
    <source>
        <strain evidence="10">cv. BTx623</strain>
    </source>
</reference>
<organism evidence="9 10">
    <name type="scientific">Sorghum bicolor</name>
    <name type="common">Sorghum</name>
    <name type="synonym">Sorghum vulgare</name>
    <dbReference type="NCBI Taxonomy" id="4558"/>
    <lineage>
        <taxon>Eukaryota</taxon>
        <taxon>Viridiplantae</taxon>
        <taxon>Streptophyta</taxon>
        <taxon>Embryophyta</taxon>
        <taxon>Tracheophyta</taxon>
        <taxon>Spermatophyta</taxon>
        <taxon>Magnoliopsida</taxon>
        <taxon>Liliopsida</taxon>
        <taxon>Poales</taxon>
        <taxon>Poaceae</taxon>
        <taxon>PACMAD clade</taxon>
        <taxon>Panicoideae</taxon>
        <taxon>Andropogonodae</taxon>
        <taxon>Andropogoneae</taxon>
        <taxon>Sorghinae</taxon>
        <taxon>Sorghum</taxon>
    </lineage>
</organism>
<proteinExistence type="inferred from homology"/>
<dbReference type="InterPro" id="IPR052222">
    <property type="entry name" value="DESIGUAL"/>
</dbReference>
<evidence type="ECO:0000256" key="7">
    <source>
        <dbReference type="SAM" id="MobiDB-lite"/>
    </source>
</evidence>
<keyword evidence="5 8" id="KW-0472">Membrane</keyword>
<keyword evidence="3" id="KW-0732">Signal</keyword>
<dbReference type="EMBL" id="CM000768">
    <property type="protein sequence ID" value="OQU78077.1"/>
    <property type="molecule type" value="Genomic_DNA"/>
</dbReference>
<dbReference type="Proteomes" id="UP000000768">
    <property type="component" value="Chromosome 9"/>
</dbReference>
<feature type="region of interest" description="Disordered" evidence="7">
    <location>
        <begin position="174"/>
        <end position="256"/>
    </location>
</feature>
<feature type="transmembrane region" description="Helical" evidence="8">
    <location>
        <begin position="144"/>
        <end position="165"/>
    </location>
</feature>
<dbReference type="PANTHER" id="PTHR31769">
    <property type="entry name" value="OS07G0462200 PROTEIN-RELATED"/>
    <property type="match status" value="1"/>
</dbReference>
<dbReference type="InterPro" id="IPR009606">
    <property type="entry name" value="DEAL/Modifying_wall_lignin1/2"/>
</dbReference>
<evidence type="ECO:0000256" key="1">
    <source>
        <dbReference type="ARBA" id="ARBA00004127"/>
    </source>
</evidence>
<feature type="compositionally biased region" description="Pro residues" evidence="7">
    <location>
        <begin position="213"/>
        <end position="232"/>
    </location>
</feature>
<dbReference type="STRING" id="4558.A0A1Z5R2U2"/>
<protein>
    <submittedName>
        <fullName evidence="9">Uncharacterized protein</fullName>
    </submittedName>
</protein>
<feature type="transmembrane region" description="Helical" evidence="8">
    <location>
        <begin position="56"/>
        <end position="78"/>
    </location>
</feature>
<evidence type="ECO:0000313" key="9">
    <source>
        <dbReference type="EMBL" id="OQU78077.1"/>
    </source>
</evidence>
<dbReference type="FunCoup" id="A0A1Z5R2U2">
    <property type="interactions" value="61"/>
</dbReference>
<dbReference type="InParanoid" id="A0A1Z5R2U2"/>
<evidence type="ECO:0000313" key="10">
    <source>
        <dbReference type="Proteomes" id="UP000000768"/>
    </source>
</evidence>
<comment type="subcellular location">
    <subcellularLocation>
        <location evidence="1">Endomembrane system</location>
        <topology evidence="1">Multi-pass membrane protein</topology>
    </subcellularLocation>
</comment>
<dbReference type="Gramene" id="OQU78077">
    <property type="protein sequence ID" value="OQU78077"/>
    <property type="gene ID" value="SORBI_3009G150500"/>
</dbReference>
<name>A0A1Z5R2U2_SORBI</name>
<sequence>MKRATKMDKILIIVCAVVGSLGVLSAIFGFSAEGTKLTPYNILVFGDECIYPQNPALGLGICAAIFLLAAQVTFTAVGGCCGCCNKSRSNPSPSETKRIVGIVCAVVSWIAAVIAWVLLIEGAAWNANVVRTTAPNCSYLKDGIFAGAGVLSLAATALGLTSYILMRTKRMKAAAPPPPVVPAEGEPKLPQGNNGSPRNQEVQRPPADDTVAVPPPAMASAPPEPAGEPTPTPSAGAEMGQQPPVQLPQPQVGVPNENQTIQYPIQQVSEDLVLKELTKAGIRLAATAVEHSLFSDSIATSTAIPGVGDILDSMTDLQATNAV</sequence>
<evidence type="ECO:0000256" key="6">
    <source>
        <dbReference type="ARBA" id="ARBA00029467"/>
    </source>
</evidence>
<dbReference type="Pfam" id="PF06749">
    <property type="entry name" value="DUF1218"/>
    <property type="match status" value="1"/>
</dbReference>
<feature type="transmembrane region" description="Helical" evidence="8">
    <location>
        <begin position="99"/>
        <end position="124"/>
    </location>
</feature>
<keyword evidence="4 8" id="KW-1133">Transmembrane helix</keyword>
<keyword evidence="10" id="KW-1185">Reference proteome</keyword>
<gene>
    <name evidence="9" type="ORF">SORBI_3009G150500</name>
</gene>
<evidence type="ECO:0000256" key="8">
    <source>
        <dbReference type="SAM" id="Phobius"/>
    </source>
</evidence>
<dbReference type="GO" id="GO:0012505">
    <property type="term" value="C:endomembrane system"/>
    <property type="evidence" value="ECO:0007669"/>
    <property type="project" value="UniProtKB-SubCell"/>
</dbReference>
<accession>A0A1Z5R2U2</accession>
<dbReference type="eggNOG" id="ENOG502QT9I">
    <property type="taxonomic scope" value="Eukaryota"/>
</dbReference>
<evidence type="ECO:0000256" key="5">
    <source>
        <dbReference type="ARBA" id="ARBA00023136"/>
    </source>
</evidence>
<evidence type="ECO:0000256" key="3">
    <source>
        <dbReference type="ARBA" id="ARBA00022729"/>
    </source>
</evidence>